<dbReference type="PANTHER" id="PTHR43445:SF5">
    <property type="entry name" value="UDP-N-ACETYLMURAMATE--L-ALANYL-GAMMA-D-GLUTAMYL-MESO-2,6-DIAMINOHEPTANDIOATE LIGASE"/>
    <property type="match status" value="1"/>
</dbReference>
<keyword evidence="5 9" id="KW-0133">Cell shape</keyword>
<evidence type="ECO:0000256" key="9">
    <source>
        <dbReference type="HAMAP-Rule" id="MF_02020"/>
    </source>
</evidence>
<feature type="domain" description="Mur ligase C-terminal" evidence="11">
    <location>
        <begin position="321"/>
        <end position="443"/>
    </location>
</feature>
<protein>
    <recommendedName>
        <fullName evidence="9">UDP-N-acetylmuramate--L-alanyl-gamma-D-glutamyl-meso-2,6-diaminoheptandioate ligase</fullName>
        <ecNumber evidence="9">6.3.2.45</ecNumber>
    </recommendedName>
    <alternativeName>
        <fullName evidence="9">Murein peptide ligase</fullName>
    </alternativeName>
    <alternativeName>
        <fullName evidence="9">UDP-N-acetylmuramate:L-alanyl-gamma-D-glutamyl-meso-diaminopimelate ligase</fullName>
    </alternativeName>
</protein>
<feature type="domain" description="Mur ligase N-terminal catalytic" evidence="10">
    <location>
        <begin position="8"/>
        <end position="104"/>
    </location>
</feature>
<evidence type="ECO:0000256" key="2">
    <source>
        <dbReference type="ARBA" id="ARBA00022618"/>
    </source>
</evidence>
<dbReference type="RefSeq" id="WP_143879203.1">
    <property type="nucleotide sequence ID" value="NZ_BAABLZ010000001.1"/>
</dbReference>
<evidence type="ECO:0000256" key="6">
    <source>
        <dbReference type="ARBA" id="ARBA00022984"/>
    </source>
</evidence>
<dbReference type="OrthoDB" id="9804126at2"/>
<dbReference type="Gene3D" id="3.90.190.20">
    <property type="entry name" value="Mur ligase, C-terminal domain"/>
    <property type="match status" value="1"/>
</dbReference>
<dbReference type="EMBL" id="CP041742">
    <property type="protein sequence ID" value="QDQ73691.1"/>
    <property type="molecule type" value="Genomic_DNA"/>
</dbReference>
<dbReference type="InterPro" id="IPR013221">
    <property type="entry name" value="Mur_ligase_cen"/>
</dbReference>
<gene>
    <name evidence="9 13" type="primary">mpl</name>
    <name evidence="13" type="ORF">FNZ56_07300</name>
</gene>
<dbReference type="GO" id="GO:0106418">
    <property type="term" value="F:UDP-N-acetylmuramate-L-alanyl-gamma-D-glutamyl-meso-2,6-diaminoheptanedioate ligase activity"/>
    <property type="evidence" value="ECO:0007669"/>
    <property type="project" value="UniProtKB-EC"/>
</dbReference>
<dbReference type="InterPro" id="IPR050061">
    <property type="entry name" value="MurCDEF_pg_biosynth"/>
</dbReference>
<dbReference type="Pfam" id="PF02875">
    <property type="entry name" value="Mur_ligase_C"/>
    <property type="match status" value="1"/>
</dbReference>
<keyword evidence="14" id="KW-1185">Reference proteome</keyword>
<dbReference type="GO" id="GO:0009254">
    <property type="term" value="P:peptidoglycan turnover"/>
    <property type="evidence" value="ECO:0007669"/>
    <property type="project" value="UniProtKB-UniRule"/>
</dbReference>
<evidence type="ECO:0000313" key="13">
    <source>
        <dbReference type="EMBL" id="QDQ73691.1"/>
    </source>
</evidence>
<keyword evidence="7 9" id="KW-0131">Cell cycle</keyword>
<evidence type="ECO:0000256" key="8">
    <source>
        <dbReference type="ARBA" id="ARBA00023316"/>
    </source>
</evidence>
<name>A0A516V5C3_9GAMM</name>
<dbReference type="GO" id="GO:0009252">
    <property type="term" value="P:peptidoglycan biosynthetic process"/>
    <property type="evidence" value="ECO:0007669"/>
    <property type="project" value="UniProtKB-UniRule"/>
</dbReference>
<sequence length="460" mass="49108">MSDHPAKRIHILGIAGTFMGGVAALARELGFEVEGSDKDIYPPMSTQLETLGIALKQGYSPGNISAGCEEIVVGNALSRGNPAVEAVLDAGLRYTSGAQWLAEHVLPGRDTLAVAGTHGKTTTTTILSFLLQAAGREPGFLIGGVAEDFGASARIGTGREFVVEADEYDTAFFDKRSKFVHYRPLVAILNNLEYDHADIFPDVAAIQRQFHHLVRTVPGRGRLIVNGHDERLREVLAMGCWTPVERFGFDAAFEWSARKLREDGSAFAVVHDGNEVGTVEWPLLGDHNVSNGLAALAACNAVGVDIAAILPALADFRSVKRRLEVIGEADGIVVYDDFAHHPTAIATTLAGLRAKVGNARIVVAMEPRSNSMRLGAHAEALAPSLDGADAVVFLARPELPWDANKVVSALKGEGHVVADADALIAKLRTIARAGDHVVFMSNGGFDGAPRRFFAALRSRD</sequence>
<dbReference type="InterPro" id="IPR036615">
    <property type="entry name" value="Mur_ligase_C_dom_sf"/>
</dbReference>
<dbReference type="AlphaFoldDB" id="A0A516V5C3"/>
<reference evidence="13 14" key="1">
    <citation type="submission" date="2019-07" db="EMBL/GenBank/DDBJ databases">
        <title>Lysobacter weifangensis sp. nov., isolated from bensulfuron-methyl contaminated farmland soil.</title>
        <authorList>
            <person name="Zhao H."/>
        </authorList>
    </citation>
    <scope>NUCLEOTIDE SEQUENCE [LARGE SCALE GENOMIC DNA]</scope>
    <source>
        <strain evidence="13 14">CC-Bw-6</strain>
    </source>
</reference>
<organism evidence="13 14">
    <name type="scientific">Pseudoluteimonas lycopersici</name>
    <dbReference type="NCBI Taxonomy" id="1324796"/>
    <lineage>
        <taxon>Bacteria</taxon>
        <taxon>Pseudomonadati</taxon>
        <taxon>Pseudomonadota</taxon>
        <taxon>Gammaproteobacteria</taxon>
        <taxon>Lysobacterales</taxon>
        <taxon>Lysobacteraceae</taxon>
        <taxon>Pseudoluteimonas</taxon>
    </lineage>
</organism>
<evidence type="ECO:0000256" key="3">
    <source>
        <dbReference type="ARBA" id="ARBA00022741"/>
    </source>
</evidence>
<dbReference type="InterPro" id="IPR036565">
    <property type="entry name" value="Mur-like_cat_sf"/>
</dbReference>
<dbReference type="UniPathway" id="UPA00544"/>
<dbReference type="GO" id="GO:0005524">
    <property type="term" value="F:ATP binding"/>
    <property type="evidence" value="ECO:0007669"/>
    <property type="project" value="UniProtKB-UniRule"/>
</dbReference>
<dbReference type="InterPro" id="IPR005757">
    <property type="entry name" value="Mpl"/>
</dbReference>
<evidence type="ECO:0000256" key="5">
    <source>
        <dbReference type="ARBA" id="ARBA00022960"/>
    </source>
</evidence>
<feature type="domain" description="Mur ligase central" evidence="12">
    <location>
        <begin position="114"/>
        <end position="299"/>
    </location>
</feature>
<dbReference type="InterPro" id="IPR000713">
    <property type="entry name" value="Mur_ligase_N"/>
</dbReference>
<dbReference type="Pfam" id="PF08245">
    <property type="entry name" value="Mur_ligase_M"/>
    <property type="match status" value="1"/>
</dbReference>
<evidence type="ECO:0000259" key="11">
    <source>
        <dbReference type="Pfam" id="PF02875"/>
    </source>
</evidence>
<evidence type="ECO:0000259" key="10">
    <source>
        <dbReference type="Pfam" id="PF01225"/>
    </source>
</evidence>
<keyword evidence="6 9" id="KW-0573">Peptidoglycan synthesis</keyword>
<dbReference type="Gene3D" id="3.40.50.720">
    <property type="entry name" value="NAD(P)-binding Rossmann-like Domain"/>
    <property type="match status" value="1"/>
</dbReference>
<dbReference type="PANTHER" id="PTHR43445">
    <property type="entry name" value="UDP-N-ACETYLMURAMATE--L-ALANINE LIGASE-RELATED"/>
    <property type="match status" value="1"/>
</dbReference>
<dbReference type="GO" id="GO:0051301">
    <property type="term" value="P:cell division"/>
    <property type="evidence" value="ECO:0007669"/>
    <property type="project" value="UniProtKB-KW"/>
</dbReference>
<keyword evidence="2 9" id="KW-0132">Cell division</keyword>
<dbReference type="Pfam" id="PF01225">
    <property type="entry name" value="Mur_ligase"/>
    <property type="match status" value="1"/>
</dbReference>
<evidence type="ECO:0000259" key="12">
    <source>
        <dbReference type="Pfam" id="PF08245"/>
    </source>
</evidence>
<keyword evidence="9" id="KW-0460">Magnesium</keyword>
<dbReference type="SUPFAM" id="SSF53623">
    <property type="entry name" value="MurD-like peptide ligases, catalytic domain"/>
    <property type="match status" value="1"/>
</dbReference>
<comment type="cofactor">
    <cofactor evidence="9">
        <name>Mg(2+)</name>
        <dbReference type="ChEBI" id="CHEBI:18420"/>
    </cofactor>
</comment>
<comment type="similarity">
    <text evidence="9">Belongs to the MurCDEF family. Mpl subfamily.</text>
</comment>
<keyword evidence="8 9" id="KW-0961">Cell wall biogenesis/degradation</keyword>
<keyword evidence="3 9" id="KW-0547">Nucleotide-binding</keyword>
<accession>A0A516V5C3</accession>
<dbReference type="NCBIfam" id="TIGR01081">
    <property type="entry name" value="mpl"/>
    <property type="match status" value="1"/>
</dbReference>
<evidence type="ECO:0000256" key="1">
    <source>
        <dbReference type="ARBA" id="ARBA00022598"/>
    </source>
</evidence>
<proteinExistence type="inferred from homology"/>
<dbReference type="Proteomes" id="UP000315891">
    <property type="component" value="Chromosome"/>
</dbReference>
<comment type="pathway">
    <text evidence="9">Cell wall biogenesis; peptidoglycan recycling.</text>
</comment>
<comment type="function">
    <text evidence="9">Reutilizes the intact tripeptide L-alanyl-gamma-D-glutamyl-meso-diaminopimelate by linking it to UDP-N-acetylmuramate.</text>
</comment>
<dbReference type="SUPFAM" id="SSF53244">
    <property type="entry name" value="MurD-like peptide ligases, peptide-binding domain"/>
    <property type="match status" value="1"/>
</dbReference>
<feature type="binding site" evidence="9">
    <location>
        <begin position="116"/>
        <end position="122"/>
    </location>
    <ligand>
        <name>ATP</name>
        <dbReference type="ChEBI" id="CHEBI:30616"/>
    </ligand>
</feature>
<dbReference type="GO" id="GO:0008360">
    <property type="term" value="P:regulation of cell shape"/>
    <property type="evidence" value="ECO:0007669"/>
    <property type="project" value="UniProtKB-KW"/>
</dbReference>
<evidence type="ECO:0000313" key="14">
    <source>
        <dbReference type="Proteomes" id="UP000315891"/>
    </source>
</evidence>
<keyword evidence="4 9" id="KW-0067">ATP-binding</keyword>
<dbReference type="Gene3D" id="3.40.1190.10">
    <property type="entry name" value="Mur-like, catalytic domain"/>
    <property type="match status" value="1"/>
</dbReference>
<comment type="catalytic activity">
    <reaction evidence="9">
        <text>UDP-N-acetyl-alpha-D-muramate + L-alanyl-gamma-D-glutamyl-meso-2,6-diaminopimelate + ATP = UDP-N-acetyl-alpha-D-muramoyl-L-alanyl-gamma-D-glutamyl-meso-2,6-diaminopimelate + ADP + phosphate + H(+)</text>
        <dbReference type="Rhea" id="RHEA:29563"/>
        <dbReference type="ChEBI" id="CHEBI:15378"/>
        <dbReference type="ChEBI" id="CHEBI:30616"/>
        <dbReference type="ChEBI" id="CHEBI:43474"/>
        <dbReference type="ChEBI" id="CHEBI:61401"/>
        <dbReference type="ChEBI" id="CHEBI:70757"/>
        <dbReference type="ChEBI" id="CHEBI:83905"/>
        <dbReference type="ChEBI" id="CHEBI:456216"/>
        <dbReference type="EC" id="6.3.2.45"/>
    </reaction>
</comment>
<dbReference type="GO" id="GO:0071555">
    <property type="term" value="P:cell wall organization"/>
    <property type="evidence" value="ECO:0007669"/>
    <property type="project" value="UniProtKB-KW"/>
</dbReference>
<dbReference type="SUPFAM" id="SSF51984">
    <property type="entry name" value="MurCD N-terminal domain"/>
    <property type="match status" value="1"/>
</dbReference>
<evidence type="ECO:0000256" key="7">
    <source>
        <dbReference type="ARBA" id="ARBA00023306"/>
    </source>
</evidence>
<dbReference type="InterPro" id="IPR004101">
    <property type="entry name" value="Mur_ligase_C"/>
</dbReference>
<dbReference type="EC" id="6.3.2.45" evidence="9"/>
<keyword evidence="1 9" id="KW-0436">Ligase</keyword>
<evidence type="ECO:0000256" key="4">
    <source>
        <dbReference type="ARBA" id="ARBA00022840"/>
    </source>
</evidence>
<dbReference type="HAMAP" id="MF_02020">
    <property type="entry name" value="Mpl"/>
    <property type="match status" value="1"/>
</dbReference>